<dbReference type="InterPro" id="IPR036236">
    <property type="entry name" value="Znf_C2H2_sf"/>
</dbReference>
<dbReference type="Proteomes" id="UP001209878">
    <property type="component" value="Unassembled WGS sequence"/>
</dbReference>
<evidence type="ECO:0000256" key="4">
    <source>
        <dbReference type="ARBA" id="ARBA00022771"/>
    </source>
</evidence>
<dbReference type="SUPFAM" id="SSF57667">
    <property type="entry name" value="beta-beta-alpha zinc fingers"/>
    <property type="match status" value="3"/>
</dbReference>
<dbReference type="FunFam" id="3.30.160.60:FF:000446">
    <property type="entry name" value="Zinc finger protein"/>
    <property type="match status" value="1"/>
</dbReference>
<feature type="domain" description="C2H2-type" evidence="10">
    <location>
        <begin position="130"/>
        <end position="157"/>
    </location>
</feature>
<organism evidence="11 12">
    <name type="scientific">Ridgeia piscesae</name>
    <name type="common">Tubeworm</name>
    <dbReference type="NCBI Taxonomy" id="27915"/>
    <lineage>
        <taxon>Eukaryota</taxon>
        <taxon>Metazoa</taxon>
        <taxon>Spiralia</taxon>
        <taxon>Lophotrochozoa</taxon>
        <taxon>Annelida</taxon>
        <taxon>Polychaeta</taxon>
        <taxon>Sedentaria</taxon>
        <taxon>Canalipalpata</taxon>
        <taxon>Sabellida</taxon>
        <taxon>Siboglinidae</taxon>
        <taxon>Ridgeia</taxon>
    </lineage>
</organism>
<feature type="domain" description="C2H2-type" evidence="10">
    <location>
        <begin position="159"/>
        <end position="186"/>
    </location>
</feature>
<evidence type="ECO:0000256" key="1">
    <source>
        <dbReference type="ARBA" id="ARBA00004123"/>
    </source>
</evidence>
<evidence type="ECO:0000256" key="7">
    <source>
        <dbReference type="ARBA" id="ARBA00023163"/>
    </source>
</evidence>
<proteinExistence type="predicted"/>
<dbReference type="FunFam" id="3.30.160.60:FF:000706">
    <property type="entry name" value="Zinc finger protein"/>
    <property type="match status" value="1"/>
</dbReference>
<protein>
    <recommendedName>
        <fullName evidence="10">C2H2-type domain-containing protein</fullName>
    </recommendedName>
</protein>
<feature type="domain" description="C2H2-type" evidence="10">
    <location>
        <begin position="102"/>
        <end position="129"/>
    </location>
</feature>
<dbReference type="PANTHER" id="PTHR47772">
    <property type="entry name" value="ZINC FINGER PROTEIN 200"/>
    <property type="match status" value="1"/>
</dbReference>
<evidence type="ECO:0000256" key="9">
    <source>
        <dbReference type="PROSITE-ProRule" id="PRU00042"/>
    </source>
</evidence>
<dbReference type="GO" id="GO:0005634">
    <property type="term" value="C:nucleus"/>
    <property type="evidence" value="ECO:0007669"/>
    <property type="project" value="UniProtKB-SubCell"/>
</dbReference>
<gene>
    <name evidence="11" type="ORF">NP493_941g02012</name>
</gene>
<dbReference type="PANTHER" id="PTHR47772:SF13">
    <property type="entry name" value="GASTRULA ZINC FINGER PROTEIN XLCGF49.1-LIKE-RELATED"/>
    <property type="match status" value="1"/>
</dbReference>
<evidence type="ECO:0000256" key="2">
    <source>
        <dbReference type="ARBA" id="ARBA00022723"/>
    </source>
</evidence>
<dbReference type="Pfam" id="PF12874">
    <property type="entry name" value="zf-met"/>
    <property type="match status" value="1"/>
</dbReference>
<name>A0AAD9KLH2_RIDPI</name>
<dbReference type="SMART" id="SM00355">
    <property type="entry name" value="ZnF_C2H2"/>
    <property type="match status" value="5"/>
</dbReference>
<keyword evidence="3" id="KW-0677">Repeat</keyword>
<evidence type="ECO:0000256" key="3">
    <source>
        <dbReference type="ARBA" id="ARBA00022737"/>
    </source>
</evidence>
<evidence type="ECO:0000256" key="8">
    <source>
        <dbReference type="ARBA" id="ARBA00023242"/>
    </source>
</evidence>
<comment type="subcellular location">
    <subcellularLocation>
        <location evidence="1">Nucleus</location>
    </subcellularLocation>
</comment>
<feature type="domain" description="C2H2-type" evidence="10">
    <location>
        <begin position="187"/>
        <end position="221"/>
    </location>
</feature>
<dbReference type="InterPro" id="IPR050636">
    <property type="entry name" value="C2H2-ZF_domain-containing"/>
</dbReference>
<keyword evidence="6" id="KW-0805">Transcription regulation</keyword>
<accession>A0AAD9KLH2</accession>
<dbReference type="Gene3D" id="3.30.160.60">
    <property type="entry name" value="Classic Zinc Finger"/>
    <property type="match status" value="4"/>
</dbReference>
<dbReference type="AlphaFoldDB" id="A0AAD9KLH2"/>
<keyword evidence="7" id="KW-0804">Transcription</keyword>
<keyword evidence="5" id="KW-0862">Zinc</keyword>
<dbReference type="EMBL" id="JAODUO010000948">
    <property type="protein sequence ID" value="KAK2172588.1"/>
    <property type="molecule type" value="Genomic_DNA"/>
</dbReference>
<evidence type="ECO:0000313" key="12">
    <source>
        <dbReference type="Proteomes" id="UP001209878"/>
    </source>
</evidence>
<dbReference type="InterPro" id="IPR013087">
    <property type="entry name" value="Znf_C2H2_type"/>
</dbReference>
<reference evidence="11" key="1">
    <citation type="journal article" date="2023" name="Mol. Biol. Evol.">
        <title>Third-Generation Sequencing Reveals the Adaptive Role of the Epigenome in Three Deep-Sea Polychaetes.</title>
        <authorList>
            <person name="Perez M."/>
            <person name="Aroh O."/>
            <person name="Sun Y."/>
            <person name="Lan Y."/>
            <person name="Juniper S.K."/>
            <person name="Young C.R."/>
            <person name="Angers B."/>
            <person name="Qian P.Y."/>
        </authorList>
    </citation>
    <scope>NUCLEOTIDE SEQUENCE</scope>
    <source>
        <strain evidence="11">R07B-5</strain>
    </source>
</reference>
<comment type="caution">
    <text evidence="11">The sequence shown here is derived from an EMBL/GenBank/DDBJ whole genome shotgun (WGS) entry which is preliminary data.</text>
</comment>
<evidence type="ECO:0000259" key="10">
    <source>
        <dbReference type="PROSITE" id="PS50157"/>
    </source>
</evidence>
<dbReference type="PROSITE" id="PS50157">
    <property type="entry name" value="ZINC_FINGER_C2H2_2"/>
    <property type="match status" value="5"/>
</dbReference>
<evidence type="ECO:0000313" key="11">
    <source>
        <dbReference type="EMBL" id="KAK2172588.1"/>
    </source>
</evidence>
<dbReference type="GO" id="GO:0008270">
    <property type="term" value="F:zinc ion binding"/>
    <property type="evidence" value="ECO:0007669"/>
    <property type="project" value="UniProtKB-KW"/>
</dbReference>
<sequence>MDIKTEVDQSDWAELIDKGSNLCVSGDEHCDVEVKTEVDELDATEGTGGVHERRRCDVPGEASCNGGNTDVKPYLCTTCGRSYTHSRSLSFHERSHSGVVRHRCTVCNKLCVSRSDLRIHELSHATKEPYTCVTCGVSCVDFGSFQTHKLSHSGAKKQHSCSVCSRSFGSRAGLKYHELLHSGEKCFSCEVCESSFITKTALRKHAQKCTRGQSQHVRQEDIVVKD</sequence>
<keyword evidence="2" id="KW-0479">Metal-binding</keyword>
<evidence type="ECO:0000256" key="6">
    <source>
        <dbReference type="ARBA" id="ARBA00023015"/>
    </source>
</evidence>
<keyword evidence="4 9" id="KW-0863">Zinc-finger</keyword>
<dbReference type="PROSITE" id="PS00028">
    <property type="entry name" value="ZINC_FINGER_C2H2_1"/>
    <property type="match status" value="4"/>
</dbReference>
<feature type="domain" description="C2H2-type" evidence="10">
    <location>
        <begin position="74"/>
        <end position="98"/>
    </location>
</feature>
<keyword evidence="8" id="KW-0539">Nucleus</keyword>
<keyword evidence="12" id="KW-1185">Reference proteome</keyword>
<evidence type="ECO:0000256" key="5">
    <source>
        <dbReference type="ARBA" id="ARBA00022833"/>
    </source>
</evidence>